<name>A0A378TWZ2_MORLA</name>
<evidence type="ECO:0000313" key="2">
    <source>
        <dbReference type="EMBL" id="STZ64283.1"/>
    </source>
</evidence>
<organism evidence="2 3">
    <name type="scientific">Moraxella lacunata</name>
    <dbReference type="NCBI Taxonomy" id="477"/>
    <lineage>
        <taxon>Bacteria</taxon>
        <taxon>Pseudomonadati</taxon>
        <taxon>Pseudomonadota</taxon>
        <taxon>Gammaproteobacteria</taxon>
        <taxon>Moraxellales</taxon>
        <taxon>Moraxellaceae</taxon>
        <taxon>Moraxella</taxon>
    </lineage>
</organism>
<accession>A0A378TWZ2</accession>
<dbReference type="RefSeq" id="WP_115008505.1">
    <property type="nucleotide sequence ID" value="NZ_UGQU01000004.1"/>
</dbReference>
<dbReference type="AlphaFoldDB" id="A0A378TWZ2"/>
<proteinExistence type="predicted"/>
<reference evidence="2 3" key="1">
    <citation type="submission" date="2018-06" db="EMBL/GenBank/DDBJ databases">
        <authorList>
            <consortium name="Pathogen Informatics"/>
            <person name="Doyle S."/>
        </authorList>
    </citation>
    <scope>NUCLEOTIDE SEQUENCE [LARGE SCALE GENOMIC DNA]</scope>
    <source>
        <strain evidence="2 3">NCTC10359</strain>
    </source>
</reference>
<protein>
    <submittedName>
        <fullName evidence="2">Uncharacterized protein</fullName>
    </submittedName>
</protein>
<feature type="transmembrane region" description="Helical" evidence="1">
    <location>
        <begin position="44"/>
        <end position="63"/>
    </location>
</feature>
<evidence type="ECO:0000256" key="1">
    <source>
        <dbReference type="SAM" id="Phobius"/>
    </source>
</evidence>
<feature type="transmembrane region" description="Helical" evidence="1">
    <location>
        <begin position="69"/>
        <end position="88"/>
    </location>
</feature>
<sequence>MNDMIVLTRDNFDEVLTQIKHCDNPENLPIIQINLIRPKMTFRLFWSLMICLGGLFVLSANMVKGNFDISLIVFFITWISMWGLGLTYEVKSYKIKLFFNNSDDIFYCRLTPTHFIYHLNGDELKLDWEKVADISYVWGGQMNQNHIMITQRNDDLLRIFKSQTTLNIKELEKPLTAYFHKCRTFNSDNKSVSLFAIKL</sequence>
<evidence type="ECO:0000313" key="3">
    <source>
        <dbReference type="Proteomes" id="UP000254437"/>
    </source>
</evidence>
<dbReference type="Proteomes" id="UP000254437">
    <property type="component" value="Unassembled WGS sequence"/>
</dbReference>
<keyword evidence="1" id="KW-0472">Membrane</keyword>
<keyword evidence="1" id="KW-0812">Transmembrane</keyword>
<dbReference type="EMBL" id="UGQU01000004">
    <property type="protein sequence ID" value="STZ64283.1"/>
    <property type="molecule type" value="Genomic_DNA"/>
</dbReference>
<keyword evidence="1" id="KW-1133">Transmembrane helix</keyword>
<gene>
    <name evidence="2" type="ORF">NCTC10359_02733</name>
</gene>